<comment type="caution">
    <text evidence="1">The sequence shown here is derived from an EMBL/GenBank/DDBJ whole genome shotgun (WGS) entry which is preliminary data.</text>
</comment>
<proteinExistence type="predicted"/>
<gene>
    <name evidence="1" type="ORF">BG015_006968</name>
</gene>
<dbReference type="AlphaFoldDB" id="A0A9P5R1F3"/>
<keyword evidence="2" id="KW-1185">Reference proteome</keyword>
<reference evidence="1" key="1">
    <citation type="journal article" date="2020" name="Fungal Divers.">
        <title>Resolving the Mortierellaceae phylogeny through synthesis of multi-gene phylogenetics and phylogenomics.</title>
        <authorList>
            <person name="Vandepol N."/>
            <person name="Liber J."/>
            <person name="Desiro A."/>
            <person name="Na H."/>
            <person name="Kennedy M."/>
            <person name="Barry K."/>
            <person name="Grigoriev I.V."/>
            <person name="Miller A.N."/>
            <person name="O'Donnell K."/>
            <person name="Stajich J.E."/>
            <person name="Bonito G."/>
        </authorList>
    </citation>
    <scope>NUCLEOTIDE SEQUENCE</scope>
    <source>
        <strain evidence="1">NRRL 6426</strain>
    </source>
</reference>
<dbReference type="Proteomes" id="UP000748756">
    <property type="component" value="Unassembled WGS sequence"/>
</dbReference>
<evidence type="ECO:0000313" key="2">
    <source>
        <dbReference type="Proteomes" id="UP000748756"/>
    </source>
</evidence>
<name>A0A9P5R1F3_9FUNG</name>
<evidence type="ECO:0000313" key="1">
    <source>
        <dbReference type="EMBL" id="KAF9117486.1"/>
    </source>
</evidence>
<dbReference type="EMBL" id="JAAAUQ010003439">
    <property type="protein sequence ID" value="KAF9117486.1"/>
    <property type="molecule type" value="Genomic_DNA"/>
</dbReference>
<accession>A0A9P5R1F3</accession>
<dbReference type="OrthoDB" id="2441991at2759"/>
<protein>
    <submittedName>
        <fullName evidence="1">Uncharacterized protein</fullName>
    </submittedName>
</protein>
<sequence>MWTLDDIRFHLQQFLPEDEKARKDDKEADKEDDFHPAKYKERGYVLRGSILTDGFRVKLQAFKLRELKDVR</sequence>
<feature type="non-terminal residue" evidence="1">
    <location>
        <position position="71"/>
    </location>
</feature>
<organism evidence="1 2">
    <name type="scientific">Linnemannia schmuckeri</name>
    <dbReference type="NCBI Taxonomy" id="64567"/>
    <lineage>
        <taxon>Eukaryota</taxon>
        <taxon>Fungi</taxon>
        <taxon>Fungi incertae sedis</taxon>
        <taxon>Mucoromycota</taxon>
        <taxon>Mortierellomycotina</taxon>
        <taxon>Mortierellomycetes</taxon>
        <taxon>Mortierellales</taxon>
        <taxon>Mortierellaceae</taxon>
        <taxon>Linnemannia</taxon>
    </lineage>
</organism>